<dbReference type="SUPFAM" id="SSF54373">
    <property type="entry name" value="FAD-linked reductases, C-terminal domain"/>
    <property type="match status" value="1"/>
</dbReference>
<evidence type="ECO:0000313" key="8">
    <source>
        <dbReference type="RefSeq" id="XP_050560710.1"/>
    </source>
</evidence>
<feature type="domain" description="Glucose-methanol-choline oxidoreductase N-terminal" evidence="6">
    <location>
        <begin position="311"/>
        <end position="325"/>
    </location>
</feature>
<dbReference type="RefSeq" id="XP_050560710.1">
    <property type="nucleotide sequence ID" value="XM_050704753.1"/>
</dbReference>
<reference evidence="8" key="1">
    <citation type="submission" date="2025-08" db="UniProtKB">
        <authorList>
            <consortium name="RefSeq"/>
        </authorList>
    </citation>
    <scope>IDENTIFICATION</scope>
    <source>
        <tissue evidence="8">Whole larval tissue</tissue>
    </source>
</reference>
<evidence type="ECO:0000256" key="4">
    <source>
        <dbReference type="ARBA" id="ARBA00022827"/>
    </source>
</evidence>
<evidence type="ECO:0000256" key="2">
    <source>
        <dbReference type="ARBA" id="ARBA00010790"/>
    </source>
</evidence>
<dbReference type="PROSITE" id="PS00624">
    <property type="entry name" value="GMC_OXRED_2"/>
    <property type="match status" value="1"/>
</dbReference>
<dbReference type="SUPFAM" id="SSF51905">
    <property type="entry name" value="FAD/NAD(P)-binding domain"/>
    <property type="match status" value="1"/>
</dbReference>
<dbReference type="PANTHER" id="PTHR11552:SF147">
    <property type="entry name" value="CHOLINE DEHYDROGENASE, MITOCHONDRIAL"/>
    <property type="match status" value="1"/>
</dbReference>
<feature type="binding site" evidence="5">
    <location>
        <begin position="139"/>
        <end position="142"/>
    </location>
    <ligand>
        <name>FAD</name>
        <dbReference type="ChEBI" id="CHEBI:57692"/>
    </ligand>
</feature>
<dbReference type="GO" id="GO:0050660">
    <property type="term" value="F:flavin adenine dinucleotide binding"/>
    <property type="evidence" value="ECO:0007669"/>
    <property type="project" value="InterPro"/>
</dbReference>
<dbReference type="Pfam" id="PF00732">
    <property type="entry name" value="GMC_oxred_N"/>
    <property type="match status" value="1"/>
</dbReference>
<dbReference type="GO" id="GO:0016614">
    <property type="term" value="F:oxidoreductase activity, acting on CH-OH group of donors"/>
    <property type="evidence" value="ECO:0007669"/>
    <property type="project" value="InterPro"/>
</dbReference>
<proteinExistence type="inferred from homology"/>
<keyword evidence="4 5" id="KW-0274">FAD</keyword>
<dbReference type="PIRSF" id="PIRSF000137">
    <property type="entry name" value="Alcohol_oxidase"/>
    <property type="match status" value="1"/>
</dbReference>
<evidence type="ECO:0000256" key="5">
    <source>
        <dbReference type="PIRSR" id="PIRSR000137-2"/>
    </source>
</evidence>
<evidence type="ECO:0000259" key="6">
    <source>
        <dbReference type="PROSITE" id="PS00624"/>
    </source>
</evidence>
<comment type="cofactor">
    <cofactor evidence="1 5">
        <name>FAD</name>
        <dbReference type="ChEBI" id="CHEBI:57692"/>
    </cofactor>
</comment>
<dbReference type="InterPro" id="IPR036188">
    <property type="entry name" value="FAD/NAD-bd_sf"/>
</dbReference>
<dbReference type="Gene3D" id="3.30.560.10">
    <property type="entry name" value="Glucose Oxidase, domain 3"/>
    <property type="match status" value="1"/>
</dbReference>
<dbReference type="Gene3D" id="3.50.50.60">
    <property type="entry name" value="FAD/NAD(P)-binding domain"/>
    <property type="match status" value="1"/>
</dbReference>
<comment type="similarity">
    <text evidence="2">Belongs to the GMC oxidoreductase family.</text>
</comment>
<evidence type="ECO:0000256" key="1">
    <source>
        <dbReference type="ARBA" id="ARBA00001974"/>
    </source>
</evidence>
<protein>
    <submittedName>
        <fullName evidence="8">Ecdysone oxidase</fullName>
    </submittedName>
</protein>
<dbReference type="InterPro" id="IPR000172">
    <property type="entry name" value="GMC_OxRdtase_N"/>
</dbReference>
<organism evidence="7 8">
    <name type="scientific">Spodoptera frugiperda</name>
    <name type="common">Fall armyworm</name>
    <dbReference type="NCBI Taxonomy" id="7108"/>
    <lineage>
        <taxon>Eukaryota</taxon>
        <taxon>Metazoa</taxon>
        <taxon>Ecdysozoa</taxon>
        <taxon>Arthropoda</taxon>
        <taxon>Hexapoda</taxon>
        <taxon>Insecta</taxon>
        <taxon>Pterygota</taxon>
        <taxon>Neoptera</taxon>
        <taxon>Endopterygota</taxon>
        <taxon>Lepidoptera</taxon>
        <taxon>Glossata</taxon>
        <taxon>Ditrysia</taxon>
        <taxon>Noctuoidea</taxon>
        <taxon>Noctuidae</taxon>
        <taxon>Amphipyrinae</taxon>
        <taxon>Spodoptera</taxon>
    </lineage>
</organism>
<dbReference type="InterPro" id="IPR007867">
    <property type="entry name" value="GMC_OxRtase_C"/>
</dbReference>
<evidence type="ECO:0000256" key="3">
    <source>
        <dbReference type="ARBA" id="ARBA00022630"/>
    </source>
</evidence>
<gene>
    <name evidence="8" type="primary">LOC118264588</name>
</gene>
<dbReference type="OrthoDB" id="269227at2759"/>
<dbReference type="Pfam" id="PF05199">
    <property type="entry name" value="GMC_oxred_C"/>
    <property type="match status" value="1"/>
</dbReference>
<name>A0A9R0E8L8_SPOFR</name>
<keyword evidence="3" id="KW-0285">Flavoprotein</keyword>
<sequence>MDCYNVSCATPTTGTAPQLFASALQFFAAAQCLITEGLIPDSHIKNYEKFDFIIVGGGTAGCVLANRLSAIPEWKILLVEAGDDAPIEADIPGLYGTLYHTRYDWDYVTAPNGRTNGANKNESVFWPRGKMMGGSSNINAMVYVEGNDQDYQNWVDLGNPEWSVEEVRRCFRKAESFQNMELLQNPEISNHYGHDGPLVINTFNTTNMFLTEKMYSAWNEIGIKNVADYNVANSLGSGFLRVTAASGERQSHNKAYLNPILHRSNLKILKNSLVTKLLINPYTKNTYGVELERNSKKYYFYARREVILSAGTVNSPQILMLSGIGPKEHLASKKISVIVDSPMVGRNLQDHCLIPIIIYADVPGEQNIAEQQFDIIRYLYNRTGYLGGNLSANIIALFSDKPNATYPDFQSHHSITYRNSPTVQSTWSNRFGYKDQVIKPIVDMNKKYAFYQMNFILLHPYSRGNITLRSNNPRDHPIINPNYFIDPRDLEAAVTGIKILTKVVNTTAFKEINGFLGRMEWPPCDRYELDSRDYWKCICMEMVITIYHPVGTCQMGPHPKTSVVNSRLKVHGVRNLRVIDASIMPTLTSGNTNGPTGMIGERGAELILEDYNKL</sequence>
<dbReference type="Proteomes" id="UP000829999">
    <property type="component" value="Chromosome 26"/>
</dbReference>
<accession>A0A9R0E8L8</accession>
<dbReference type="GeneID" id="118264588"/>
<keyword evidence="7" id="KW-1185">Reference proteome</keyword>
<dbReference type="AlphaFoldDB" id="A0A9R0E8L8"/>
<dbReference type="PANTHER" id="PTHR11552">
    <property type="entry name" value="GLUCOSE-METHANOL-CHOLINE GMC OXIDOREDUCTASE"/>
    <property type="match status" value="1"/>
</dbReference>
<evidence type="ECO:0000313" key="7">
    <source>
        <dbReference type="Proteomes" id="UP000829999"/>
    </source>
</evidence>
<dbReference type="InterPro" id="IPR012132">
    <property type="entry name" value="GMC_OxRdtase"/>
</dbReference>
<feature type="binding site" evidence="5">
    <location>
        <position position="274"/>
    </location>
    <ligand>
        <name>FAD</name>
        <dbReference type="ChEBI" id="CHEBI:57692"/>
    </ligand>
</feature>